<keyword evidence="2" id="KW-0808">Transferase</keyword>
<reference evidence="2 3" key="1">
    <citation type="submission" date="2017-07" db="EMBL/GenBank/DDBJ databases">
        <title>Thauera sp. KNDSS-Mac4 genome sequence and assembly.</title>
        <authorList>
            <person name="Mayilraj S."/>
        </authorList>
    </citation>
    <scope>NUCLEOTIDE SEQUENCE [LARGE SCALE GENOMIC DNA]</scope>
    <source>
        <strain evidence="2 3">KNDSS-Mac4</strain>
    </source>
</reference>
<evidence type="ECO:0000259" key="1">
    <source>
        <dbReference type="Pfam" id="PF08241"/>
    </source>
</evidence>
<dbReference type="OrthoDB" id="6191410at2"/>
<dbReference type="GO" id="GO:0008757">
    <property type="term" value="F:S-adenosylmethionine-dependent methyltransferase activity"/>
    <property type="evidence" value="ECO:0007669"/>
    <property type="project" value="InterPro"/>
</dbReference>
<sequence length="240" mass="27044">MPDLSDWLETPLGRYLLDWERGAIDRTVADIFGYNAVQIGLPGIDLLQANRMPFRLNCARDGEVAVRAQAFELPFATASIDLVLLPHVLEFSSDAHSVLREVERVLVPEGSVVLSGLNPLSLWGARRALARGEGAFPWRGQYRSSMRIKDWMKLLGLEVVGLESGCHVPVVGTEAWLQRWSFMDRAGPRWWPVLGAAYVMHGVKRVQGMRLIMPQWRERKASAKRLSTVAQRNGETRKTQ</sequence>
<comment type="caution">
    <text evidence="2">The sequence shown here is derived from an EMBL/GenBank/DDBJ whole genome shotgun (WGS) entry which is preliminary data.</text>
</comment>
<dbReference type="AlphaFoldDB" id="A0A235F051"/>
<name>A0A235F051_9RHOO</name>
<dbReference type="Proteomes" id="UP000215181">
    <property type="component" value="Unassembled WGS sequence"/>
</dbReference>
<keyword evidence="3" id="KW-1185">Reference proteome</keyword>
<organism evidence="2 3">
    <name type="scientific">Thauera propionica</name>
    <dbReference type="NCBI Taxonomy" id="2019431"/>
    <lineage>
        <taxon>Bacteria</taxon>
        <taxon>Pseudomonadati</taxon>
        <taxon>Pseudomonadota</taxon>
        <taxon>Betaproteobacteria</taxon>
        <taxon>Rhodocyclales</taxon>
        <taxon>Zoogloeaceae</taxon>
        <taxon>Thauera</taxon>
    </lineage>
</organism>
<keyword evidence="2" id="KW-0489">Methyltransferase</keyword>
<dbReference type="GO" id="GO:0032259">
    <property type="term" value="P:methylation"/>
    <property type="evidence" value="ECO:0007669"/>
    <property type="project" value="UniProtKB-KW"/>
</dbReference>
<dbReference type="EMBL" id="NOIH01000007">
    <property type="protein sequence ID" value="OYD54672.1"/>
    <property type="molecule type" value="Genomic_DNA"/>
</dbReference>
<feature type="domain" description="Methyltransferase type 11" evidence="1">
    <location>
        <begin position="44"/>
        <end position="113"/>
    </location>
</feature>
<accession>A0A235F051</accession>
<dbReference type="SUPFAM" id="SSF53335">
    <property type="entry name" value="S-adenosyl-L-methionine-dependent methyltransferases"/>
    <property type="match status" value="1"/>
</dbReference>
<evidence type="ECO:0000313" key="3">
    <source>
        <dbReference type="Proteomes" id="UP000215181"/>
    </source>
</evidence>
<dbReference type="Gene3D" id="3.40.50.150">
    <property type="entry name" value="Vaccinia Virus protein VP39"/>
    <property type="match status" value="1"/>
</dbReference>
<evidence type="ECO:0000313" key="2">
    <source>
        <dbReference type="EMBL" id="OYD54672.1"/>
    </source>
</evidence>
<dbReference type="InterPro" id="IPR013216">
    <property type="entry name" value="Methyltransf_11"/>
</dbReference>
<protein>
    <submittedName>
        <fullName evidence="2">SAM-dependent methyltransferase</fullName>
    </submittedName>
</protein>
<gene>
    <name evidence="2" type="ORF">CGK74_07790</name>
</gene>
<dbReference type="InterPro" id="IPR029063">
    <property type="entry name" value="SAM-dependent_MTases_sf"/>
</dbReference>
<proteinExistence type="predicted"/>
<dbReference type="Pfam" id="PF08241">
    <property type="entry name" value="Methyltransf_11"/>
    <property type="match status" value="1"/>
</dbReference>